<reference evidence="2" key="1">
    <citation type="submission" date="2021-04" db="EMBL/GenBank/DDBJ databases">
        <authorList>
            <person name="Tunstrom K."/>
        </authorList>
    </citation>
    <scope>NUCLEOTIDE SEQUENCE</scope>
</reference>
<evidence type="ECO:0000313" key="3">
    <source>
        <dbReference type="Proteomes" id="UP000691718"/>
    </source>
</evidence>
<dbReference type="EMBL" id="CAJQZP010001188">
    <property type="protein sequence ID" value="CAG5027406.1"/>
    <property type="molecule type" value="Genomic_DNA"/>
</dbReference>
<proteinExistence type="predicted"/>
<evidence type="ECO:0000313" key="2">
    <source>
        <dbReference type="EMBL" id="CAG5027406.1"/>
    </source>
</evidence>
<dbReference type="AlphaFoldDB" id="A0A8S3XIC3"/>
<protein>
    <submittedName>
        <fullName evidence="2">(apollo) hypothetical protein</fullName>
    </submittedName>
</protein>
<dbReference type="OrthoDB" id="413361at2759"/>
<name>A0A8S3XIC3_PARAO</name>
<dbReference type="Proteomes" id="UP000691718">
    <property type="component" value="Unassembled WGS sequence"/>
</dbReference>
<sequence length="79" mass="9518">MYAHIPKEKRKKWDSKGEKGVMVGYGETVKGYRIYFSHRNDVELKRDVVFLEKEQNYSEIEVKFNYTEENNDKSNELHN</sequence>
<accession>A0A8S3XIC3</accession>
<evidence type="ECO:0000259" key="1">
    <source>
        <dbReference type="Pfam" id="PF25597"/>
    </source>
</evidence>
<dbReference type="Pfam" id="PF25597">
    <property type="entry name" value="SH3_retrovirus"/>
    <property type="match status" value="1"/>
</dbReference>
<comment type="caution">
    <text evidence="2">The sequence shown here is derived from an EMBL/GenBank/DDBJ whole genome shotgun (WGS) entry which is preliminary data.</text>
</comment>
<gene>
    <name evidence="2" type="ORF">PAPOLLO_LOCUS18819</name>
</gene>
<keyword evidence="3" id="KW-1185">Reference proteome</keyword>
<feature type="domain" description="Retroviral polymerase SH3-like" evidence="1">
    <location>
        <begin position="2"/>
        <end position="58"/>
    </location>
</feature>
<dbReference type="InterPro" id="IPR057670">
    <property type="entry name" value="SH3_retrovirus"/>
</dbReference>
<organism evidence="2 3">
    <name type="scientific">Parnassius apollo</name>
    <name type="common">Apollo butterfly</name>
    <name type="synonym">Papilio apollo</name>
    <dbReference type="NCBI Taxonomy" id="110799"/>
    <lineage>
        <taxon>Eukaryota</taxon>
        <taxon>Metazoa</taxon>
        <taxon>Ecdysozoa</taxon>
        <taxon>Arthropoda</taxon>
        <taxon>Hexapoda</taxon>
        <taxon>Insecta</taxon>
        <taxon>Pterygota</taxon>
        <taxon>Neoptera</taxon>
        <taxon>Endopterygota</taxon>
        <taxon>Lepidoptera</taxon>
        <taxon>Glossata</taxon>
        <taxon>Ditrysia</taxon>
        <taxon>Papilionoidea</taxon>
        <taxon>Papilionidae</taxon>
        <taxon>Parnassiinae</taxon>
        <taxon>Parnassini</taxon>
        <taxon>Parnassius</taxon>
        <taxon>Parnassius</taxon>
    </lineage>
</organism>